<protein>
    <submittedName>
        <fullName evidence="1">Uncharacterized protein</fullName>
    </submittedName>
</protein>
<organism evidence="1 2">
    <name type="scientific">Maribacter phage Colly_1</name>
    <dbReference type="NCBI Taxonomy" id="2745691"/>
    <lineage>
        <taxon>Viruses</taxon>
        <taxon>Duplodnaviria</taxon>
        <taxon>Heunggongvirae</taxon>
        <taxon>Uroviricota</taxon>
        <taxon>Caudoviricetes</taxon>
        <taxon>Molycolviridae</taxon>
        <taxon>Mollyvirus</taxon>
        <taxon>Mollyvirus colly</taxon>
    </lineage>
</organism>
<keyword evidence="2" id="KW-1185">Reference proteome</keyword>
<evidence type="ECO:0000313" key="1">
    <source>
        <dbReference type="EMBL" id="QQO97381.1"/>
    </source>
</evidence>
<proteinExistence type="predicted"/>
<evidence type="ECO:0000313" key="2">
    <source>
        <dbReference type="Proteomes" id="UP000693899"/>
    </source>
</evidence>
<reference evidence="1" key="1">
    <citation type="submission" date="2020-07" db="EMBL/GenBank/DDBJ databases">
        <title>Highly diverse flavobacterial phages as mortality factor during North Sea spring blooms.</title>
        <authorList>
            <person name="Bartlau N."/>
            <person name="Wichels A."/>
            <person name="Krohne G."/>
            <person name="Adriaenssens E.M."/>
            <person name="Heins A."/>
            <person name="Fuchs B.M."/>
            <person name="Amann R."/>
            <person name="Moraru C."/>
        </authorList>
    </citation>
    <scope>NUCLEOTIDE SEQUENCE</scope>
</reference>
<dbReference type="EMBL" id="MT732450">
    <property type="protein sequence ID" value="QQO97381.1"/>
    <property type="molecule type" value="Genomic_DNA"/>
</dbReference>
<accession>A0A8E4UY39</accession>
<sequence>MHLPSREIPRVVRESNSVFIDITDFFDKLHVEFPYKDIQNLYDLLSYKSCDNKYLDFFLYDLGLSTSQALTPAMKRCIIGKWDVIQAQRFSTLGLEAYLGCMLAGLSIDFIGSAPKNFIQPNLTTNSFGNSTMVATAGLPYDQTTYIYSPAYREESFLSIKYDDSAEITFDLLNYINSLLELELPLRGVQQIWTWTFLRSLADTYTVDNNKLTFDTTNVDSYYNRTDADIESIDGNKLTISGNLIDISKILLNHHIKVNGNSGSDSIVRVDQIVYIANRDETEIILDVGGFDPTALTITYISRPYLFLDETRYLIIDIENTDTLVLSEDIVEPFDDIYLTDNIYYNN</sequence>
<name>A0A8E4UY39_9CAUD</name>
<dbReference type="Proteomes" id="UP000693899">
    <property type="component" value="Segment"/>
</dbReference>
<gene>
    <name evidence="1" type="ORF">Colly1_93</name>
</gene>